<organism evidence="9 10">
    <name type="scientific">Bacillus yapensis</name>
    <dbReference type="NCBI Taxonomy" id="2492960"/>
    <lineage>
        <taxon>Bacteria</taxon>
        <taxon>Bacillati</taxon>
        <taxon>Bacillota</taxon>
        <taxon>Bacilli</taxon>
        <taxon>Bacillales</taxon>
        <taxon>Bacillaceae</taxon>
        <taxon>Bacillus</taxon>
    </lineage>
</organism>
<dbReference type="CDD" id="cd07377">
    <property type="entry name" value="WHTH_GntR"/>
    <property type="match status" value="1"/>
</dbReference>
<evidence type="ECO:0000256" key="4">
    <source>
        <dbReference type="ARBA" id="ARBA00022898"/>
    </source>
</evidence>
<dbReference type="Pfam" id="PF00392">
    <property type="entry name" value="GntR"/>
    <property type="match status" value="1"/>
</dbReference>
<reference evidence="9 10" key="1">
    <citation type="submission" date="2018-12" db="EMBL/GenBank/DDBJ databases">
        <title>Bacillus yapensis draft genome sequence.</title>
        <authorList>
            <person name="Yu L."/>
            <person name="Xu X."/>
            <person name="Tang X."/>
        </authorList>
    </citation>
    <scope>NUCLEOTIDE SEQUENCE [LARGE SCALE GENOMIC DNA]</scope>
    <source>
        <strain evidence="9 10">XXST-01</strain>
    </source>
</reference>
<dbReference type="InterPro" id="IPR036388">
    <property type="entry name" value="WH-like_DNA-bd_sf"/>
</dbReference>
<dbReference type="SMART" id="SM00345">
    <property type="entry name" value="HTH_GNTR"/>
    <property type="match status" value="1"/>
</dbReference>
<dbReference type="PANTHER" id="PTHR46577:SF1">
    <property type="entry name" value="HTH-TYPE TRANSCRIPTIONAL REGULATORY PROTEIN GABR"/>
    <property type="match status" value="1"/>
</dbReference>
<keyword evidence="4" id="KW-0663">Pyridoxal phosphate</keyword>
<feature type="domain" description="HTH gntR-type" evidence="8">
    <location>
        <begin position="14"/>
        <end position="82"/>
    </location>
</feature>
<keyword evidence="9" id="KW-0808">Transferase</keyword>
<dbReference type="Pfam" id="PF00155">
    <property type="entry name" value="Aminotran_1_2"/>
    <property type="match status" value="1"/>
</dbReference>
<dbReference type="Proteomes" id="UP000271374">
    <property type="component" value="Unassembled WGS sequence"/>
</dbReference>
<sequence>MIELTPILDSKNRSPLYMQLADYIKTEIIAGRIKTHEKLPSKRHLSNHLRLSLNTIQASYDQLCAEGYVESKPRKGLFVTTLNQDLIINQQQVKQFESKPNRAQENIKIDFNSGKVDLEHFPYSIWRKLTVQSLYEDQGELFNIGNPQGEENLREQIAAYLYASRGVKCDAEQIIIGAGTQVLIGLMSLIIGKEHTYALENPGFHRTRIVLQDIGVRTIPISLDGEGIDIRQLKKSDANVVYVTPSHQFPNGMIMPISRRMELLKWAEERNGYIIEDDYDGEYRYKGKPIPSMQGLSANESVIYLGTFSKSLIPSFRISYMVLPTPLLKKYQEHFTIYKQTVSRIHQDTLYRFMKDGYWQTHLNKMRTLYRKKQSALMLAIEQYLRGNVTIIGEKSGLHIVLEVKNNLGEEELIERAKNVGVKIYPLSIYYHGKSDEVGSRVLLGFGGLTESEIDAGIKLLKDAWELS</sequence>
<evidence type="ECO:0000313" key="10">
    <source>
        <dbReference type="Proteomes" id="UP000271374"/>
    </source>
</evidence>
<keyword evidence="5" id="KW-0805">Transcription regulation</keyword>
<protein>
    <submittedName>
        <fullName evidence="9">PLP-dependent aminotransferase family protein</fullName>
    </submittedName>
</protein>
<evidence type="ECO:0000313" key="9">
    <source>
        <dbReference type="EMBL" id="RTR34037.1"/>
    </source>
</evidence>
<gene>
    <name evidence="9" type="ORF">EKG37_07450</name>
</gene>
<dbReference type="InterPro" id="IPR051446">
    <property type="entry name" value="HTH_trans_reg/aminotransferase"/>
</dbReference>
<dbReference type="Gene3D" id="3.40.640.10">
    <property type="entry name" value="Type I PLP-dependent aspartate aminotransferase-like (Major domain)"/>
    <property type="match status" value="1"/>
</dbReference>
<dbReference type="InterPro" id="IPR004839">
    <property type="entry name" value="Aminotransferase_I/II_large"/>
</dbReference>
<dbReference type="GO" id="GO:0030170">
    <property type="term" value="F:pyridoxal phosphate binding"/>
    <property type="evidence" value="ECO:0007669"/>
    <property type="project" value="InterPro"/>
</dbReference>
<comment type="similarity">
    <text evidence="2">In the C-terminal section; belongs to the class-I pyridoxal-phosphate-dependent aminotransferase family.</text>
</comment>
<dbReference type="PROSITE" id="PS50949">
    <property type="entry name" value="HTH_GNTR"/>
    <property type="match status" value="1"/>
</dbReference>
<keyword evidence="6" id="KW-0238">DNA-binding</keyword>
<dbReference type="InterPro" id="IPR015424">
    <property type="entry name" value="PyrdxlP-dep_Trfase"/>
</dbReference>
<dbReference type="InterPro" id="IPR015421">
    <property type="entry name" value="PyrdxlP-dep_Trfase_major"/>
</dbReference>
<comment type="caution">
    <text evidence="9">The sequence shown here is derived from an EMBL/GenBank/DDBJ whole genome shotgun (WGS) entry which is preliminary data.</text>
</comment>
<keyword evidence="10" id="KW-1185">Reference proteome</keyword>
<dbReference type="GO" id="GO:0003700">
    <property type="term" value="F:DNA-binding transcription factor activity"/>
    <property type="evidence" value="ECO:0007669"/>
    <property type="project" value="InterPro"/>
</dbReference>
<dbReference type="AlphaFoldDB" id="A0A431WFT6"/>
<evidence type="ECO:0000256" key="2">
    <source>
        <dbReference type="ARBA" id="ARBA00005384"/>
    </source>
</evidence>
<dbReference type="SUPFAM" id="SSF53383">
    <property type="entry name" value="PLP-dependent transferases"/>
    <property type="match status" value="1"/>
</dbReference>
<keyword evidence="7" id="KW-0804">Transcription</keyword>
<dbReference type="RefSeq" id="WP_126407896.1">
    <property type="nucleotide sequence ID" value="NZ_RXNT01000004.1"/>
</dbReference>
<comment type="cofactor">
    <cofactor evidence="1">
        <name>pyridoxal 5'-phosphate</name>
        <dbReference type="ChEBI" id="CHEBI:597326"/>
    </cofactor>
</comment>
<dbReference type="CDD" id="cd00609">
    <property type="entry name" value="AAT_like"/>
    <property type="match status" value="1"/>
</dbReference>
<keyword evidence="3 9" id="KW-0032">Aminotransferase</keyword>
<dbReference type="GO" id="GO:0003677">
    <property type="term" value="F:DNA binding"/>
    <property type="evidence" value="ECO:0007669"/>
    <property type="project" value="UniProtKB-KW"/>
</dbReference>
<dbReference type="SUPFAM" id="SSF46785">
    <property type="entry name" value="Winged helix' DNA-binding domain"/>
    <property type="match status" value="1"/>
</dbReference>
<dbReference type="InterPro" id="IPR000524">
    <property type="entry name" value="Tscrpt_reg_HTH_GntR"/>
</dbReference>
<proteinExistence type="inferred from homology"/>
<name>A0A431WFT6_9BACI</name>
<accession>A0A431WFT6</accession>
<dbReference type="GO" id="GO:0008483">
    <property type="term" value="F:transaminase activity"/>
    <property type="evidence" value="ECO:0007669"/>
    <property type="project" value="UniProtKB-KW"/>
</dbReference>
<dbReference type="OrthoDB" id="9808770at2"/>
<evidence type="ECO:0000256" key="7">
    <source>
        <dbReference type="ARBA" id="ARBA00023163"/>
    </source>
</evidence>
<evidence type="ECO:0000256" key="5">
    <source>
        <dbReference type="ARBA" id="ARBA00023015"/>
    </source>
</evidence>
<evidence type="ECO:0000256" key="3">
    <source>
        <dbReference type="ARBA" id="ARBA00022576"/>
    </source>
</evidence>
<evidence type="ECO:0000259" key="8">
    <source>
        <dbReference type="PROSITE" id="PS50949"/>
    </source>
</evidence>
<evidence type="ECO:0000256" key="6">
    <source>
        <dbReference type="ARBA" id="ARBA00023125"/>
    </source>
</evidence>
<dbReference type="Gene3D" id="1.10.10.10">
    <property type="entry name" value="Winged helix-like DNA-binding domain superfamily/Winged helix DNA-binding domain"/>
    <property type="match status" value="1"/>
</dbReference>
<dbReference type="PANTHER" id="PTHR46577">
    <property type="entry name" value="HTH-TYPE TRANSCRIPTIONAL REGULATORY PROTEIN GABR"/>
    <property type="match status" value="1"/>
</dbReference>
<dbReference type="InterPro" id="IPR036390">
    <property type="entry name" value="WH_DNA-bd_sf"/>
</dbReference>
<dbReference type="EMBL" id="RXNT01000004">
    <property type="protein sequence ID" value="RTR34037.1"/>
    <property type="molecule type" value="Genomic_DNA"/>
</dbReference>
<evidence type="ECO:0000256" key="1">
    <source>
        <dbReference type="ARBA" id="ARBA00001933"/>
    </source>
</evidence>